<dbReference type="EMBL" id="OZ034826">
    <property type="protein sequence ID" value="CAL1682327.1"/>
    <property type="molecule type" value="Genomic_DNA"/>
</dbReference>
<dbReference type="InterPro" id="IPR036872">
    <property type="entry name" value="CH_dom_sf"/>
</dbReference>
<evidence type="ECO:0000256" key="1">
    <source>
        <dbReference type="ARBA" id="ARBA00009452"/>
    </source>
</evidence>
<evidence type="ECO:0000256" key="4">
    <source>
        <dbReference type="SAM" id="MobiDB-lite"/>
    </source>
</evidence>
<proteinExistence type="inferred from homology"/>
<evidence type="ECO:0000256" key="3">
    <source>
        <dbReference type="SAM" id="Coils"/>
    </source>
</evidence>
<dbReference type="PANTHER" id="PTHR23167:SF69">
    <property type="entry name" value="FI18193P1"/>
    <property type="match status" value="1"/>
</dbReference>
<sequence>MKKRCFSSPTEQHSLELERLTEENEALRARLRDVAHSPLSDSEKQQLLLDASRLHNSAPASIAIPQDDGSANNTNISQEGAQCTTPDWDKHSSSSMSEVSVACLQDRILQMEETHYSTNEELQATIQELSDLQTQLTELQADNERLTEEKTVLLESLCRQTEKLEDSRTKVGTLQELLLRDEQPQEASKGYNTEREQKLVDLLKSAQEERESLLQKQEELTSELKNLRATADASAAETERLTKCVELLEASVDAANIERKQLDIELTEARQEGANRSIEISRLATLLENARAKIEELEQSRQLENKSEADELLDAARREKDTLETQAAALQEQLARSHCDHDRLRDQYSQLQEEYKVARNNAKSAIDDLEYRLNQLKDERLSVSTELQLVRDSLAELQAQCQRHLEDKRELKAALSEGQRREREAQTRQYELERALADERKLRQEESAEWEQFQTDLLMTVRVANDFKTEAQSELERVVMENKAQRDKLRSLEAQLDKLNKANQKVIQQPPPRPASTPTETQQSVLTSVQQEIAARRKANISRQDSRLSVKCLIESIENATKQAKAGPGSRSSSTSSLNSIGTTDIMSLKTPLRDQQQINNLICTANSTNNNKTQSTIAKKPVSETKSTPVVLSPGELLDSAALNAKAIDFVRRNSVTDLSERKDPLCGLVKNGGSKRNALLKWCQNKTIGYRNIDITNFSSSWNDGLALCAILHSYLPRKVPYDTLTPVEKRRNFSIAFSAAESVGIPTTLNIGEMCQLERPDWQQVMTYVTSIYKHFET</sequence>
<keyword evidence="7" id="KW-1185">Reference proteome</keyword>
<evidence type="ECO:0000259" key="5">
    <source>
        <dbReference type="PROSITE" id="PS50021"/>
    </source>
</evidence>
<dbReference type="InterPro" id="IPR050540">
    <property type="entry name" value="F-actin_Monoox_Mical"/>
</dbReference>
<evidence type="ECO:0000313" key="7">
    <source>
        <dbReference type="Proteomes" id="UP001497644"/>
    </source>
</evidence>
<dbReference type="PANTHER" id="PTHR23167">
    <property type="entry name" value="CALPONIN HOMOLOGY DOMAIN-CONTAINING PROTEIN DDB_G0272472-RELATED"/>
    <property type="match status" value="1"/>
</dbReference>
<feature type="compositionally biased region" description="Low complexity" evidence="4">
    <location>
        <begin position="567"/>
        <end position="581"/>
    </location>
</feature>
<keyword evidence="2 3" id="KW-0175">Coiled coil</keyword>
<dbReference type="InterPro" id="IPR001715">
    <property type="entry name" value="CH_dom"/>
</dbReference>
<feature type="coiled-coil region" evidence="3">
    <location>
        <begin position="119"/>
        <end position="156"/>
    </location>
</feature>
<evidence type="ECO:0000313" key="6">
    <source>
        <dbReference type="EMBL" id="CAL1682327.1"/>
    </source>
</evidence>
<feature type="domain" description="Calponin-homology (CH)" evidence="5">
    <location>
        <begin position="675"/>
        <end position="780"/>
    </location>
</feature>
<dbReference type="Pfam" id="PF00307">
    <property type="entry name" value="CH"/>
    <property type="match status" value="1"/>
</dbReference>
<accession>A0AAV2NSK3</accession>
<organism evidence="6 7">
    <name type="scientific">Lasius platythorax</name>
    <dbReference type="NCBI Taxonomy" id="488582"/>
    <lineage>
        <taxon>Eukaryota</taxon>
        <taxon>Metazoa</taxon>
        <taxon>Ecdysozoa</taxon>
        <taxon>Arthropoda</taxon>
        <taxon>Hexapoda</taxon>
        <taxon>Insecta</taxon>
        <taxon>Pterygota</taxon>
        <taxon>Neoptera</taxon>
        <taxon>Endopterygota</taxon>
        <taxon>Hymenoptera</taxon>
        <taxon>Apocrita</taxon>
        <taxon>Aculeata</taxon>
        <taxon>Formicoidea</taxon>
        <taxon>Formicidae</taxon>
        <taxon>Formicinae</taxon>
        <taxon>Lasius</taxon>
        <taxon>Lasius</taxon>
    </lineage>
</organism>
<dbReference type="CDD" id="cd21199">
    <property type="entry name" value="CH_CYTS"/>
    <property type="match status" value="1"/>
</dbReference>
<dbReference type="Gene3D" id="1.10.418.10">
    <property type="entry name" value="Calponin-like domain"/>
    <property type="match status" value="1"/>
</dbReference>
<reference evidence="6" key="1">
    <citation type="submission" date="2024-04" db="EMBL/GenBank/DDBJ databases">
        <authorList>
            <consortium name="Molecular Ecology Group"/>
        </authorList>
    </citation>
    <scope>NUCLEOTIDE SEQUENCE</scope>
</reference>
<feature type="coiled-coil region" evidence="3">
    <location>
        <begin position="10"/>
        <end position="37"/>
    </location>
</feature>
<feature type="coiled-coil region" evidence="3">
    <location>
        <begin position="196"/>
        <end position="428"/>
    </location>
</feature>
<gene>
    <name evidence="6" type="ORF">LPLAT_LOCUS8163</name>
</gene>
<dbReference type="AlphaFoldDB" id="A0AAV2NSK3"/>
<evidence type="ECO:0000256" key="2">
    <source>
        <dbReference type="ARBA" id="ARBA00023054"/>
    </source>
</evidence>
<dbReference type="PROSITE" id="PS50021">
    <property type="entry name" value="CH"/>
    <property type="match status" value="1"/>
</dbReference>
<dbReference type="Proteomes" id="UP001497644">
    <property type="component" value="Chromosome 3"/>
</dbReference>
<dbReference type="FunFam" id="1.10.418.10:FF:000020">
    <property type="entry name" value="Cytospin-A isoform 1"/>
    <property type="match status" value="1"/>
</dbReference>
<feature type="coiled-coil region" evidence="3">
    <location>
        <begin position="468"/>
        <end position="509"/>
    </location>
</feature>
<name>A0AAV2NSK3_9HYME</name>
<feature type="region of interest" description="Disordered" evidence="4">
    <location>
        <begin position="561"/>
        <end position="581"/>
    </location>
</feature>
<dbReference type="SUPFAM" id="SSF47576">
    <property type="entry name" value="Calponin-homology domain, CH-domain"/>
    <property type="match status" value="1"/>
</dbReference>
<protein>
    <recommendedName>
        <fullName evidence="5">Calponin-homology (CH) domain-containing protein</fullName>
    </recommendedName>
</protein>
<comment type="similarity">
    <text evidence="1">Belongs to the cytospin-A family.</text>
</comment>
<dbReference type="SMART" id="SM00033">
    <property type="entry name" value="CH"/>
    <property type="match status" value="1"/>
</dbReference>